<evidence type="ECO:0000256" key="1">
    <source>
        <dbReference type="ARBA" id="ARBA00004613"/>
    </source>
</evidence>
<dbReference type="AlphaFoldDB" id="A0A8B9P9V9"/>
<evidence type="ECO:0000313" key="8">
    <source>
        <dbReference type="Ensembl" id="ENSAOWP00000007651.1"/>
    </source>
</evidence>
<dbReference type="SMART" id="SM00408">
    <property type="entry name" value="IGc2"/>
    <property type="match status" value="1"/>
</dbReference>
<dbReference type="Gene3D" id="2.60.40.10">
    <property type="entry name" value="Immunoglobulins"/>
    <property type="match status" value="1"/>
</dbReference>
<keyword evidence="2" id="KW-0964">Secreted</keyword>
<dbReference type="InterPro" id="IPR003599">
    <property type="entry name" value="Ig_sub"/>
</dbReference>
<dbReference type="InterPro" id="IPR003598">
    <property type="entry name" value="Ig_sub2"/>
</dbReference>
<keyword evidence="3" id="KW-0732">Signal</keyword>
<dbReference type="PANTHER" id="PTHR14186">
    <property type="entry name" value="INSULIN-LIKE GROWTH FACTOR BINDING PROTEIN-RELATED"/>
    <property type="match status" value="1"/>
</dbReference>
<dbReference type="SUPFAM" id="SSF100895">
    <property type="entry name" value="Kazal-type serine protease inhibitors"/>
    <property type="match status" value="1"/>
</dbReference>
<keyword evidence="5" id="KW-0325">Glycoprotein</keyword>
<evidence type="ECO:0000313" key="9">
    <source>
        <dbReference type="Proteomes" id="UP000694424"/>
    </source>
</evidence>
<dbReference type="InterPro" id="IPR013783">
    <property type="entry name" value="Ig-like_fold"/>
</dbReference>
<name>A0A8B9P9V9_APTOW</name>
<dbReference type="GO" id="GO:0009966">
    <property type="term" value="P:regulation of signal transduction"/>
    <property type="evidence" value="ECO:0007669"/>
    <property type="project" value="TreeGrafter"/>
</dbReference>
<dbReference type="SUPFAM" id="SSF48726">
    <property type="entry name" value="Immunoglobulin"/>
    <property type="match status" value="1"/>
</dbReference>
<reference evidence="8" key="1">
    <citation type="submission" date="2025-08" db="UniProtKB">
        <authorList>
            <consortium name="Ensembl"/>
        </authorList>
    </citation>
    <scope>IDENTIFICATION</scope>
</reference>
<dbReference type="InterPro" id="IPR011390">
    <property type="entry name" value="IGFBP_rP_mac25"/>
</dbReference>
<dbReference type="PROSITE" id="PS50835">
    <property type="entry name" value="IG_LIKE"/>
    <property type="match status" value="1"/>
</dbReference>
<evidence type="ECO:0000256" key="6">
    <source>
        <dbReference type="ARBA" id="ARBA00023319"/>
    </source>
</evidence>
<dbReference type="SMART" id="SM00409">
    <property type="entry name" value="IG"/>
    <property type="match status" value="1"/>
</dbReference>
<evidence type="ECO:0000256" key="4">
    <source>
        <dbReference type="ARBA" id="ARBA00023157"/>
    </source>
</evidence>
<dbReference type="GO" id="GO:0005615">
    <property type="term" value="C:extracellular space"/>
    <property type="evidence" value="ECO:0007669"/>
    <property type="project" value="TreeGrafter"/>
</dbReference>
<keyword evidence="9" id="KW-1185">Reference proteome</keyword>
<dbReference type="Ensembl" id="ENSAOWT00000008661.1">
    <property type="protein sequence ID" value="ENSAOWP00000007651.1"/>
    <property type="gene ID" value="ENSAOWG00000005242.1"/>
</dbReference>
<dbReference type="Pfam" id="PF07648">
    <property type="entry name" value="Kazal_2"/>
    <property type="match status" value="1"/>
</dbReference>
<proteinExistence type="predicted"/>
<dbReference type="Gene3D" id="3.30.60.30">
    <property type="match status" value="1"/>
</dbReference>
<organism evidence="8 9">
    <name type="scientific">Apteryx owenii</name>
    <name type="common">Little spotted kiwi</name>
    <dbReference type="NCBI Taxonomy" id="8824"/>
    <lineage>
        <taxon>Eukaryota</taxon>
        <taxon>Metazoa</taxon>
        <taxon>Chordata</taxon>
        <taxon>Craniata</taxon>
        <taxon>Vertebrata</taxon>
        <taxon>Euteleostomi</taxon>
        <taxon>Archelosauria</taxon>
        <taxon>Archosauria</taxon>
        <taxon>Dinosauria</taxon>
        <taxon>Saurischia</taxon>
        <taxon>Theropoda</taxon>
        <taxon>Coelurosauria</taxon>
        <taxon>Aves</taxon>
        <taxon>Palaeognathae</taxon>
        <taxon>Apterygiformes</taxon>
        <taxon>Apterygidae</taxon>
        <taxon>Apteryx</taxon>
    </lineage>
</organism>
<evidence type="ECO:0000256" key="2">
    <source>
        <dbReference type="ARBA" id="ARBA00022525"/>
    </source>
</evidence>
<dbReference type="Pfam" id="PF13927">
    <property type="entry name" value="Ig_3"/>
    <property type="match status" value="1"/>
</dbReference>
<reference evidence="8" key="2">
    <citation type="submission" date="2025-09" db="UniProtKB">
        <authorList>
            <consortium name="Ensembl"/>
        </authorList>
    </citation>
    <scope>IDENTIFICATION</scope>
</reference>
<dbReference type="Proteomes" id="UP000694424">
    <property type="component" value="Unplaced"/>
</dbReference>
<accession>A0A8B9P9V9</accession>
<dbReference type="PANTHER" id="PTHR14186:SF16">
    <property type="entry name" value="INSULIN-LIKE GROWTH FACTOR-BINDING PROTEIN-LIKE 1"/>
    <property type="match status" value="1"/>
</dbReference>
<feature type="domain" description="Ig-like" evidence="7">
    <location>
        <begin position="70"/>
        <end position="176"/>
    </location>
</feature>
<dbReference type="InterPro" id="IPR007110">
    <property type="entry name" value="Ig-like_dom"/>
</dbReference>
<sequence length="186" mass="19965">PCRPPLHQTNQDHRWRPGAGAGGLEGTGLCVCKEDGAVCGSDGRSYRSVCALHLRSWVSLQSGISFLPAPVIVVSPKKIHNVTGAQVYLSCEVKAVPTPVITWRKVSESPKGVKLLEELPGDRVNMAVQVRGGPSKHEGTGWVLINPLMKEDEGVYQCHATNMAGEAHADGSITVTEQNKTLYTLS</sequence>
<dbReference type="InterPro" id="IPR002350">
    <property type="entry name" value="Kazal_dom"/>
</dbReference>
<dbReference type="FunFam" id="2.60.40.10:FF:000763">
    <property type="entry name" value="Insulin-like growth factor binding protein 7"/>
    <property type="match status" value="1"/>
</dbReference>
<evidence type="ECO:0000256" key="5">
    <source>
        <dbReference type="ARBA" id="ARBA00023180"/>
    </source>
</evidence>
<evidence type="ECO:0000256" key="3">
    <source>
        <dbReference type="ARBA" id="ARBA00022729"/>
    </source>
</evidence>
<keyword evidence="4" id="KW-1015">Disulfide bond</keyword>
<dbReference type="GO" id="GO:0001558">
    <property type="term" value="P:regulation of cell growth"/>
    <property type="evidence" value="ECO:0007669"/>
    <property type="project" value="InterPro"/>
</dbReference>
<comment type="subcellular location">
    <subcellularLocation>
        <location evidence="1">Secreted</location>
    </subcellularLocation>
</comment>
<keyword evidence="6" id="KW-0393">Immunoglobulin domain</keyword>
<dbReference type="InterPro" id="IPR036179">
    <property type="entry name" value="Ig-like_dom_sf"/>
</dbReference>
<dbReference type="CDD" id="cd00104">
    <property type="entry name" value="KAZAL_FS"/>
    <property type="match status" value="1"/>
</dbReference>
<protein>
    <submittedName>
        <fullName evidence="8">Insulin like growth factor binding protein like 1</fullName>
    </submittedName>
</protein>
<evidence type="ECO:0000259" key="7">
    <source>
        <dbReference type="PROSITE" id="PS50835"/>
    </source>
</evidence>
<dbReference type="GO" id="GO:0005520">
    <property type="term" value="F:insulin-like growth factor binding"/>
    <property type="evidence" value="ECO:0007669"/>
    <property type="project" value="InterPro"/>
</dbReference>
<dbReference type="InterPro" id="IPR036058">
    <property type="entry name" value="Kazal_dom_sf"/>
</dbReference>